<dbReference type="VEuPathDB" id="FungiDB:PHYBLDRAFT_104253"/>
<dbReference type="RefSeq" id="XP_018294672.1">
    <property type="nucleotide sequence ID" value="XM_018427833.1"/>
</dbReference>
<proteinExistence type="predicted"/>
<dbReference type="PANTHER" id="PTHR40621:SF6">
    <property type="entry name" value="AP-1-LIKE TRANSCRIPTION FACTOR YAP1-RELATED"/>
    <property type="match status" value="1"/>
</dbReference>
<comment type="subcellular location">
    <subcellularLocation>
        <location evidence="1">Nucleus</location>
    </subcellularLocation>
</comment>
<dbReference type="SUPFAM" id="SSF57959">
    <property type="entry name" value="Leucine zipper domain"/>
    <property type="match status" value="1"/>
</dbReference>
<feature type="coiled-coil region" evidence="3">
    <location>
        <begin position="13"/>
        <end position="54"/>
    </location>
</feature>
<dbReference type="PROSITE" id="PS00036">
    <property type="entry name" value="BZIP_BASIC"/>
    <property type="match status" value="1"/>
</dbReference>
<dbReference type="STRING" id="763407.A0A162UJC6"/>
<keyword evidence="6" id="KW-1185">Reference proteome</keyword>
<evidence type="ECO:0000313" key="5">
    <source>
        <dbReference type="EMBL" id="OAD76632.1"/>
    </source>
</evidence>
<dbReference type="Proteomes" id="UP000077315">
    <property type="component" value="Unassembled WGS sequence"/>
</dbReference>
<evidence type="ECO:0000259" key="4">
    <source>
        <dbReference type="PROSITE" id="PS50217"/>
    </source>
</evidence>
<feature type="non-terminal residue" evidence="5">
    <location>
        <position position="59"/>
    </location>
</feature>
<evidence type="ECO:0000256" key="1">
    <source>
        <dbReference type="ARBA" id="ARBA00004123"/>
    </source>
</evidence>
<dbReference type="Gene3D" id="1.20.5.170">
    <property type="match status" value="1"/>
</dbReference>
<gene>
    <name evidence="5" type="ORF">PHYBLDRAFT_104253</name>
</gene>
<dbReference type="OrthoDB" id="2593073at2759"/>
<dbReference type="InterPro" id="IPR004827">
    <property type="entry name" value="bZIP"/>
</dbReference>
<dbReference type="InterPro" id="IPR050936">
    <property type="entry name" value="AP-1-like"/>
</dbReference>
<dbReference type="GO" id="GO:0000976">
    <property type="term" value="F:transcription cis-regulatory region binding"/>
    <property type="evidence" value="ECO:0007669"/>
    <property type="project" value="InterPro"/>
</dbReference>
<dbReference type="InParanoid" id="A0A162UJC6"/>
<accession>A0A162UJC6</accession>
<dbReference type="AlphaFoldDB" id="A0A162UJC6"/>
<keyword evidence="3" id="KW-0175">Coiled coil</keyword>
<keyword evidence="2" id="KW-0539">Nucleus</keyword>
<name>A0A162UJC6_PHYB8</name>
<evidence type="ECO:0000256" key="3">
    <source>
        <dbReference type="SAM" id="Coils"/>
    </source>
</evidence>
<reference evidence="6" key="1">
    <citation type="submission" date="2015-06" db="EMBL/GenBank/DDBJ databases">
        <title>Expansion of signal transduction pathways in fungi by whole-genome duplication.</title>
        <authorList>
            <consortium name="DOE Joint Genome Institute"/>
            <person name="Corrochano L.M."/>
            <person name="Kuo A."/>
            <person name="Marcet-Houben M."/>
            <person name="Polaino S."/>
            <person name="Salamov A."/>
            <person name="Villalobos J.M."/>
            <person name="Alvarez M.I."/>
            <person name="Avalos J."/>
            <person name="Benito E.P."/>
            <person name="Benoit I."/>
            <person name="Burger G."/>
            <person name="Camino L.P."/>
            <person name="Canovas D."/>
            <person name="Cerda-Olmedo E."/>
            <person name="Cheng J.-F."/>
            <person name="Dominguez A."/>
            <person name="Elias M."/>
            <person name="Eslava A.P."/>
            <person name="Glaser F."/>
            <person name="Grimwood J."/>
            <person name="Gutierrez G."/>
            <person name="Heitman J."/>
            <person name="Henrissat B."/>
            <person name="Iturriaga E.A."/>
            <person name="Lang B.F."/>
            <person name="Lavin J.L."/>
            <person name="Lee S."/>
            <person name="Li W."/>
            <person name="Lindquist E."/>
            <person name="Lopez-Garcia S."/>
            <person name="Luque E.M."/>
            <person name="Marcos A.T."/>
            <person name="Martin J."/>
            <person name="McCluskey K."/>
            <person name="Medina H.R."/>
            <person name="Miralles-Duran A."/>
            <person name="Miyazaki A."/>
            <person name="Munoz-Torres E."/>
            <person name="Oguiza J.A."/>
            <person name="Ohm R."/>
            <person name="Olmedo M."/>
            <person name="Orejas M."/>
            <person name="Ortiz-Castellanos L."/>
            <person name="Pisabarro A.G."/>
            <person name="Rodriguez-Romero J."/>
            <person name="Ruiz-Herrera J."/>
            <person name="Ruiz-Vazquez R."/>
            <person name="Sanz C."/>
            <person name="Schackwitz W."/>
            <person name="Schmutz J."/>
            <person name="Shahriari M."/>
            <person name="Shelest E."/>
            <person name="Silva-Franco F."/>
            <person name="Soanes D."/>
            <person name="Syed K."/>
            <person name="Tagua V.G."/>
            <person name="Talbot N.J."/>
            <person name="Thon M."/>
            <person name="De vries R.P."/>
            <person name="Wiebenga A."/>
            <person name="Yadav J.S."/>
            <person name="Braun E.L."/>
            <person name="Baker S."/>
            <person name="Garre V."/>
            <person name="Horwitz B."/>
            <person name="Torres-Martinez S."/>
            <person name="Idnurm A."/>
            <person name="Herrera-Estrella A."/>
            <person name="Gabaldon T."/>
            <person name="Grigoriev I.V."/>
        </authorList>
    </citation>
    <scope>NUCLEOTIDE SEQUENCE [LARGE SCALE GENOMIC DNA]</scope>
    <source>
        <strain evidence="6">NRRL 1555(-)</strain>
    </source>
</reference>
<evidence type="ECO:0000256" key="2">
    <source>
        <dbReference type="ARBA" id="ARBA00023242"/>
    </source>
</evidence>
<dbReference type="PANTHER" id="PTHR40621">
    <property type="entry name" value="TRANSCRIPTION FACTOR KAPC-RELATED"/>
    <property type="match status" value="1"/>
</dbReference>
<evidence type="ECO:0000313" key="6">
    <source>
        <dbReference type="Proteomes" id="UP000077315"/>
    </source>
</evidence>
<dbReference type="CDD" id="cd14688">
    <property type="entry name" value="bZIP_YAP"/>
    <property type="match status" value="1"/>
</dbReference>
<feature type="non-terminal residue" evidence="5">
    <location>
        <position position="1"/>
    </location>
</feature>
<feature type="domain" description="BZIP" evidence="4">
    <location>
        <begin position="1"/>
        <end position="52"/>
    </location>
</feature>
<dbReference type="InterPro" id="IPR046347">
    <property type="entry name" value="bZIP_sf"/>
</dbReference>
<dbReference type="GO" id="GO:0090575">
    <property type="term" value="C:RNA polymerase II transcription regulator complex"/>
    <property type="evidence" value="ECO:0007669"/>
    <property type="project" value="TreeGrafter"/>
</dbReference>
<organism evidence="5 6">
    <name type="scientific">Phycomyces blakesleeanus (strain ATCC 8743b / DSM 1359 / FGSC 10004 / NBRC 33097 / NRRL 1555)</name>
    <dbReference type="NCBI Taxonomy" id="763407"/>
    <lineage>
        <taxon>Eukaryota</taxon>
        <taxon>Fungi</taxon>
        <taxon>Fungi incertae sedis</taxon>
        <taxon>Mucoromycota</taxon>
        <taxon>Mucoromycotina</taxon>
        <taxon>Mucoromycetes</taxon>
        <taxon>Mucorales</taxon>
        <taxon>Phycomycetaceae</taxon>
        <taxon>Phycomyces</taxon>
    </lineage>
</organism>
<sequence>RKAQNRAAQRAFRERKERHMRDLEVTIKQMREQREKVYSENEQLKSDNEVLKCENWYLK</sequence>
<dbReference type="GeneID" id="28988739"/>
<dbReference type="Pfam" id="PF00170">
    <property type="entry name" value="bZIP_1"/>
    <property type="match status" value="1"/>
</dbReference>
<dbReference type="EMBL" id="KV440975">
    <property type="protein sequence ID" value="OAD76632.1"/>
    <property type="molecule type" value="Genomic_DNA"/>
</dbReference>
<dbReference type="PROSITE" id="PS50217">
    <property type="entry name" value="BZIP"/>
    <property type="match status" value="1"/>
</dbReference>
<protein>
    <submittedName>
        <fullName evidence="5">Basic-leucine zipper transcription factor</fullName>
    </submittedName>
</protein>
<dbReference type="GO" id="GO:0001228">
    <property type="term" value="F:DNA-binding transcription activator activity, RNA polymerase II-specific"/>
    <property type="evidence" value="ECO:0007669"/>
    <property type="project" value="TreeGrafter"/>
</dbReference>